<gene>
    <name evidence="5" type="ORF">UC35_13050</name>
</gene>
<keyword evidence="4" id="KW-0865">Zymogen</keyword>
<evidence type="ECO:0008006" key="7">
    <source>
        <dbReference type="Google" id="ProtNLM"/>
    </source>
</evidence>
<evidence type="ECO:0000256" key="4">
    <source>
        <dbReference type="ARBA" id="ARBA00023145"/>
    </source>
</evidence>
<proteinExistence type="inferred from homology"/>
<dbReference type="RefSeq" id="WP_061500355.1">
    <property type="nucleotide sequence ID" value="NZ_CP010951.1"/>
</dbReference>
<dbReference type="PANTHER" id="PTHR43199">
    <property type="entry name" value="GLUTATHIONE HYDROLASE"/>
    <property type="match status" value="1"/>
</dbReference>
<reference evidence="5 6" key="1">
    <citation type="journal article" date="2014" name="Int. J. Syst. Evol. Microbiol.">
        <title>Ramlibacter solisilvae sp. nov., isolated from forest soil, and emended description of the genus Ramlibacter.</title>
        <authorList>
            <person name="Lee H.J."/>
            <person name="Lee S.H."/>
            <person name="Lee S.S."/>
            <person name="Lee J.S."/>
            <person name="Kim Y."/>
            <person name="Kim S.C."/>
            <person name="Jeon C.O."/>
        </authorList>
    </citation>
    <scope>NUCLEOTIDE SEQUENCE [LARGE SCALE GENOMIC DNA]</scope>
    <source>
        <strain evidence="5 6">5-10</strain>
    </source>
</reference>
<dbReference type="Proteomes" id="UP000070433">
    <property type="component" value="Chromosome"/>
</dbReference>
<evidence type="ECO:0000256" key="1">
    <source>
        <dbReference type="ARBA" id="ARBA00009381"/>
    </source>
</evidence>
<protein>
    <recommendedName>
        <fullName evidence="7">Gamma-glutamyltransferase</fullName>
    </recommendedName>
</protein>
<dbReference type="PRINTS" id="PR01210">
    <property type="entry name" value="GGTRANSPTASE"/>
</dbReference>
<evidence type="ECO:0000313" key="6">
    <source>
        <dbReference type="Proteomes" id="UP000070433"/>
    </source>
</evidence>
<dbReference type="GO" id="GO:0016740">
    <property type="term" value="F:transferase activity"/>
    <property type="evidence" value="ECO:0007669"/>
    <property type="project" value="UniProtKB-KW"/>
</dbReference>
<keyword evidence="3" id="KW-0378">Hydrolase</keyword>
<comment type="similarity">
    <text evidence="1">Belongs to the gamma-glutamyltransferase family.</text>
</comment>
<dbReference type="Gene3D" id="3.60.20.40">
    <property type="match status" value="1"/>
</dbReference>
<dbReference type="Pfam" id="PF01019">
    <property type="entry name" value="G_glu_transpept"/>
    <property type="match status" value="1"/>
</dbReference>
<dbReference type="PANTHER" id="PTHR43199:SF1">
    <property type="entry name" value="GLUTATHIONE HYDROLASE PROENZYME"/>
    <property type="match status" value="1"/>
</dbReference>
<evidence type="ECO:0000256" key="3">
    <source>
        <dbReference type="ARBA" id="ARBA00022801"/>
    </source>
</evidence>
<dbReference type="InterPro" id="IPR043137">
    <property type="entry name" value="GGT_ssub_C"/>
</dbReference>
<dbReference type="OrthoDB" id="5297205at2"/>
<dbReference type="InterPro" id="IPR029055">
    <property type="entry name" value="Ntn_hydrolases_N"/>
</dbReference>
<dbReference type="SUPFAM" id="SSF56235">
    <property type="entry name" value="N-terminal nucleophile aminohydrolases (Ntn hydrolases)"/>
    <property type="match status" value="1"/>
</dbReference>
<dbReference type="AlphaFoldDB" id="A0A127JUS4"/>
<keyword evidence="6" id="KW-1185">Reference proteome</keyword>
<evidence type="ECO:0000313" key="5">
    <source>
        <dbReference type="EMBL" id="AMO23644.1"/>
    </source>
</evidence>
<dbReference type="InterPro" id="IPR051792">
    <property type="entry name" value="GGT_bact"/>
</dbReference>
<sequence>MKLNMDPTAWPAGEYEMGLAEQMVMRSEAGYAEGATGAVTVAYGSLAARAGIQALKSGGTAIDAALTTAMMQIVLTAGAPISFFGIQSLVYYEAKTGKVHCMNAEWNTVRGEDDPMTIPGGFDLATGMSGLKGKGPASGRTALVGGFLKGVESAHRRFGKLPFHALFDPSIHAAATGVPVNRDLALAYSLRAEDLGRLPETASTLKKPDGSVYELGESLKQPALARTLRAVATLGADYIYRGPWAEKLVAAVRADGGHMTLEDLAQYEVIWSDALEAKVGEYEVRTSPPPNAGGVALVEAQLLARASGLASEAHWTESGSSLRKAVQIAQMYILDYLPEAARQAIYPGMEFSPATRLTPEHAQDLWKRMEAGAVPFQFANPRHSDDVVAIDSEGNIAAITHTSNTVLWGKTAINIDGISIPDSASFQQSLIARVTPGSRLPAPTETGIVFKGGKPILGFASMGSGLHHRTMQALLNVTAHKMSLREAVNTPDFFGCKMDPATGALTMQVPKGKFSTRVLEESGLPFVEIESAEARFGSEGIWIGIQRDPETGWLQAVSHNRNNSGAFAY</sequence>
<evidence type="ECO:0000256" key="2">
    <source>
        <dbReference type="ARBA" id="ARBA00022679"/>
    </source>
</evidence>
<name>A0A127JUS4_9BURK</name>
<keyword evidence="2" id="KW-0808">Transferase</keyword>
<dbReference type="GO" id="GO:0016787">
    <property type="term" value="F:hydrolase activity"/>
    <property type="evidence" value="ECO:0007669"/>
    <property type="project" value="UniProtKB-KW"/>
</dbReference>
<organism evidence="5 6">
    <name type="scientific">Ramlibacter tataouinensis</name>
    <dbReference type="NCBI Taxonomy" id="94132"/>
    <lineage>
        <taxon>Bacteria</taxon>
        <taxon>Pseudomonadati</taxon>
        <taxon>Pseudomonadota</taxon>
        <taxon>Betaproteobacteria</taxon>
        <taxon>Burkholderiales</taxon>
        <taxon>Comamonadaceae</taxon>
        <taxon>Ramlibacter</taxon>
    </lineage>
</organism>
<dbReference type="EMBL" id="CP010951">
    <property type="protein sequence ID" value="AMO23644.1"/>
    <property type="molecule type" value="Genomic_DNA"/>
</dbReference>
<accession>A0A127JUS4</accession>